<dbReference type="Proteomes" id="UP001162156">
    <property type="component" value="Unassembled WGS sequence"/>
</dbReference>
<keyword evidence="3" id="KW-1185">Reference proteome</keyword>
<accession>A0AAV8WJ31</accession>
<comment type="caution">
    <text evidence="2">The sequence shown here is derived from an EMBL/GenBank/DDBJ whole genome shotgun (WGS) entry which is preliminary data.</text>
</comment>
<proteinExistence type="predicted"/>
<organism evidence="2 3">
    <name type="scientific">Rhamnusium bicolor</name>
    <dbReference type="NCBI Taxonomy" id="1586634"/>
    <lineage>
        <taxon>Eukaryota</taxon>
        <taxon>Metazoa</taxon>
        <taxon>Ecdysozoa</taxon>
        <taxon>Arthropoda</taxon>
        <taxon>Hexapoda</taxon>
        <taxon>Insecta</taxon>
        <taxon>Pterygota</taxon>
        <taxon>Neoptera</taxon>
        <taxon>Endopterygota</taxon>
        <taxon>Coleoptera</taxon>
        <taxon>Polyphaga</taxon>
        <taxon>Cucujiformia</taxon>
        <taxon>Chrysomeloidea</taxon>
        <taxon>Cerambycidae</taxon>
        <taxon>Lepturinae</taxon>
        <taxon>Rhagiini</taxon>
        <taxon>Rhamnusium</taxon>
    </lineage>
</organism>
<name>A0AAV8WJ31_9CUCU</name>
<dbReference type="AlphaFoldDB" id="A0AAV8WJ31"/>
<feature type="region of interest" description="Disordered" evidence="1">
    <location>
        <begin position="1"/>
        <end position="24"/>
    </location>
</feature>
<sequence length="78" mass="8891">MLLSETTAEKSLNEKEGEEKNEGKCSKVTVGCSFTDIVHIHIVYVYLDFVAMINDRKLIAYIKNVFVGWNLRKVGRTP</sequence>
<gene>
    <name evidence="2" type="ORF">NQ314_020646</name>
</gene>
<reference evidence="2" key="1">
    <citation type="journal article" date="2023" name="Insect Mol. Biol.">
        <title>Genome sequencing provides insights into the evolution of gene families encoding plant cell wall-degrading enzymes in longhorned beetles.</title>
        <authorList>
            <person name="Shin N.R."/>
            <person name="Okamura Y."/>
            <person name="Kirsch R."/>
            <person name="Pauchet Y."/>
        </authorList>
    </citation>
    <scope>NUCLEOTIDE SEQUENCE</scope>
    <source>
        <strain evidence="2">RBIC_L_NR</strain>
    </source>
</reference>
<feature type="compositionally biased region" description="Basic and acidic residues" evidence="1">
    <location>
        <begin position="7"/>
        <end position="24"/>
    </location>
</feature>
<evidence type="ECO:0000256" key="1">
    <source>
        <dbReference type="SAM" id="MobiDB-lite"/>
    </source>
</evidence>
<dbReference type="EMBL" id="JANEYF010005770">
    <property type="protein sequence ID" value="KAJ8926800.1"/>
    <property type="molecule type" value="Genomic_DNA"/>
</dbReference>
<protein>
    <submittedName>
        <fullName evidence="2">Uncharacterized protein</fullName>
    </submittedName>
</protein>
<evidence type="ECO:0000313" key="3">
    <source>
        <dbReference type="Proteomes" id="UP001162156"/>
    </source>
</evidence>
<evidence type="ECO:0000313" key="2">
    <source>
        <dbReference type="EMBL" id="KAJ8926800.1"/>
    </source>
</evidence>